<organism evidence="4 5">
    <name type="scientific">Candidatus Anaerotruncus excrementipullorum</name>
    <dbReference type="NCBI Taxonomy" id="2838465"/>
    <lineage>
        <taxon>Bacteria</taxon>
        <taxon>Bacillati</taxon>
        <taxon>Bacillota</taxon>
        <taxon>Clostridia</taxon>
        <taxon>Eubacteriales</taxon>
        <taxon>Oscillospiraceae</taxon>
        <taxon>Anaerotruncus</taxon>
    </lineage>
</organism>
<dbReference type="EC" id="3.5.1.44" evidence="3"/>
<evidence type="ECO:0000256" key="3">
    <source>
        <dbReference type="HAMAP-Rule" id="MF_01440"/>
    </source>
</evidence>
<evidence type="ECO:0000256" key="2">
    <source>
        <dbReference type="ARBA" id="ARBA00022801"/>
    </source>
</evidence>
<comment type="similarity">
    <text evidence="3">Belongs to the CheD family.</text>
</comment>
<reference evidence="4" key="1">
    <citation type="journal article" date="2021" name="PeerJ">
        <title>Extensive microbial diversity within the chicken gut microbiome revealed by metagenomics and culture.</title>
        <authorList>
            <person name="Gilroy R."/>
            <person name="Ravi A."/>
            <person name="Getino M."/>
            <person name="Pursley I."/>
            <person name="Horton D.L."/>
            <person name="Alikhan N.F."/>
            <person name="Baker D."/>
            <person name="Gharbi K."/>
            <person name="Hall N."/>
            <person name="Watson M."/>
            <person name="Adriaenssens E.M."/>
            <person name="Foster-Nyarko E."/>
            <person name="Jarju S."/>
            <person name="Secka A."/>
            <person name="Antonio M."/>
            <person name="Oren A."/>
            <person name="Chaudhuri R.R."/>
            <person name="La Ragione R."/>
            <person name="Hildebrand F."/>
            <person name="Pallen M.J."/>
        </authorList>
    </citation>
    <scope>NUCLEOTIDE SEQUENCE</scope>
    <source>
        <strain evidence="4">CHK188-5543</strain>
    </source>
</reference>
<dbReference type="AlphaFoldDB" id="A0A9D2B7E3"/>
<protein>
    <recommendedName>
        <fullName evidence="3">Probable chemoreceptor glutamine deamidase CheD</fullName>
        <ecNumber evidence="3">3.5.1.44</ecNumber>
    </recommendedName>
</protein>
<dbReference type="InterPro" id="IPR011324">
    <property type="entry name" value="Cytotoxic_necrot_fac-like_cat"/>
</dbReference>
<sequence>MTGKTITVGISDLNVARSPDLLVTYALGSCVGICLYDRVAKVAGLSHIMLPSSAQSRDTRQPYRFADTAVPLLVQKMTAAGASHARLRAQIAGGAKMFATVSNSSIANIGQRNVAAVKEALRGLGIPILAEDTGRDYGRTLFFSAEDGSMRIKSAKHGERVW</sequence>
<dbReference type="Pfam" id="PF03975">
    <property type="entry name" value="CheD"/>
    <property type="match status" value="1"/>
</dbReference>
<evidence type="ECO:0000313" key="5">
    <source>
        <dbReference type="Proteomes" id="UP000886800"/>
    </source>
</evidence>
<dbReference type="Gene3D" id="3.30.1330.200">
    <property type="match status" value="1"/>
</dbReference>
<gene>
    <name evidence="3" type="primary">cheD</name>
    <name evidence="4" type="ORF">H9736_02025</name>
</gene>
<comment type="catalytic activity">
    <reaction evidence="3">
        <text>L-glutaminyl-[protein] + H2O = L-glutamyl-[protein] + NH4(+)</text>
        <dbReference type="Rhea" id="RHEA:16441"/>
        <dbReference type="Rhea" id="RHEA-COMP:10207"/>
        <dbReference type="Rhea" id="RHEA-COMP:10208"/>
        <dbReference type="ChEBI" id="CHEBI:15377"/>
        <dbReference type="ChEBI" id="CHEBI:28938"/>
        <dbReference type="ChEBI" id="CHEBI:29973"/>
        <dbReference type="ChEBI" id="CHEBI:30011"/>
        <dbReference type="EC" id="3.5.1.44"/>
    </reaction>
</comment>
<dbReference type="GO" id="GO:0050568">
    <property type="term" value="F:protein-glutamine glutaminase activity"/>
    <property type="evidence" value="ECO:0007669"/>
    <property type="project" value="UniProtKB-UniRule"/>
</dbReference>
<dbReference type="EMBL" id="DXES01000040">
    <property type="protein sequence ID" value="HIX65007.1"/>
    <property type="molecule type" value="Genomic_DNA"/>
</dbReference>
<name>A0A9D2B7E3_9FIRM</name>
<dbReference type="InterPro" id="IPR005659">
    <property type="entry name" value="Chemorcpt_Glu_NH3ase_CheD"/>
</dbReference>
<reference evidence="4" key="2">
    <citation type="submission" date="2021-04" db="EMBL/GenBank/DDBJ databases">
        <authorList>
            <person name="Gilroy R."/>
        </authorList>
    </citation>
    <scope>NUCLEOTIDE SEQUENCE</scope>
    <source>
        <strain evidence="4">CHK188-5543</strain>
    </source>
</reference>
<accession>A0A9D2B7E3</accession>
<dbReference type="CDD" id="cd16352">
    <property type="entry name" value="CheD"/>
    <property type="match status" value="1"/>
</dbReference>
<keyword evidence="2 3" id="KW-0378">Hydrolase</keyword>
<proteinExistence type="inferred from homology"/>
<dbReference type="GO" id="GO:0006935">
    <property type="term" value="P:chemotaxis"/>
    <property type="evidence" value="ECO:0007669"/>
    <property type="project" value="UniProtKB-UniRule"/>
</dbReference>
<dbReference type="PANTHER" id="PTHR35147:SF1">
    <property type="entry name" value="CHEMORECEPTOR GLUTAMINE DEAMIDASE CHED-RELATED"/>
    <property type="match status" value="1"/>
</dbReference>
<evidence type="ECO:0000313" key="4">
    <source>
        <dbReference type="EMBL" id="HIX65007.1"/>
    </source>
</evidence>
<keyword evidence="1 3" id="KW-0145">Chemotaxis</keyword>
<comment type="caution">
    <text evidence="4">The sequence shown here is derived from an EMBL/GenBank/DDBJ whole genome shotgun (WGS) entry which is preliminary data.</text>
</comment>
<dbReference type="PANTHER" id="PTHR35147">
    <property type="entry name" value="CHEMORECEPTOR GLUTAMINE DEAMIDASE CHED-RELATED"/>
    <property type="match status" value="1"/>
</dbReference>
<dbReference type="HAMAP" id="MF_01440">
    <property type="entry name" value="CheD"/>
    <property type="match status" value="1"/>
</dbReference>
<evidence type="ECO:0000256" key="1">
    <source>
        <dbReference type="ARBA" id="ARBA00022500"/>
    </source>
</evidence>
<dbReference type="SUPFAM" id="SSF64438">
    <property type="entry name" value="CNF1/YfiH-like putative cysteine hydrolases"/>
    <property type="match status" value="1"/>
</dbReference>
<dbReference type="InterPro" id="IPR038592">
    <property type="entry name" value="CheD-like_sf"/>
</dbReference>
<dbReference type="Proteomes" id="UP000886800">
    <property type="component" value="Unassembled WGS sequence"/>
</dbReference>
<comment type="function">
    <text evidence="3">Probably deamidates glutamine residues to glutamate on methyl-accepting chemotaxis receptors (MCPs), playing an important role in chemotaxis.</text>
</comment>